<organism evidence="2 3">
    <name type="scientific">Micropruina glycogenica</name>
    <dbReference type="NCBI Taxonomy" id="75385"/>
    <lineage>
        <taxon>Bacteria</taxon>
        <taxon>Bacillati</taxon>
        <taxon>Actinomycetota</taxon>
        <taxon>Actinomycetes</taxon>
        <taxon>Propionibacteriales</taxon>
        <taxon>Nocardioidaceae</taxon>
        <taxon>Micropruina</taxon>
    </lineage>
</organism>
<gene>
    <name evidence="2" type="ORF">MPLG2_0158</name>
</gene>
<dbReference type="GO" id="GO:0015074">
    <property type="term" value="P:DNA integration"/>
    <property type="evidence" value="ECO:0007669"/>
    <property type="project" value="InterPro"/>
</dbReference>
<proteinExistence type="predicted"/>
<dbReference type="AlphaFoldDB" id="A0A2N9JCT8"/>
<dbReference type="PROSITE" id="PS50994">
    <property type="entry name" value="INTEGRASE"/>
    <property type="match status" value="1"/>
</dbReference>
<protein>
    <recommendedName>
        <fullName evidence="1">Integrase catalytic domain-containing protein</fullName>
    </recommendedName>
</protein>
<accession>A0A2N9JCT8</accession>
<dbReference type="InterPro" id="IPR012337">
    <property type="entry name" value="RNaseH-like_sf"/>
</dbReference>
<dbReference type="InterPro" id="IPR001584">
    <property type="entry name" value="Integrase_cat-core"/>
</dbReference>
<dbReference type="GO" id="GO:0003676">
    <property type="term" value="F:nucleic acid binding"/>
    <property type="evidence" value="ECO:0007669"/>
    <property type="project" value="InterPro"/>
</dbReference>
<dbReference type="Gene3D" id="3.30.420.10">
    <property type="entry name" value="Ribonuclease H-like superfamily/Ribonuclease H"/>
    <property type="match status" value="1"/>
</dbReference>
<name>A0A2N9JCT8_9ACTN</name>
<reference evidence="2 3" key="1">
    <citation type="submission" date="2018-02" db="EMBL/GenBank/DDBJ databases">
        <authorList>
            <person name="Cohen D.B."/>
            <person name="Kent A.D."/>
        </authorList>
    </citation>
    <scope>NUCLEOTIDE SEQUENCE [LARGE SCALE GENOMIC DNA]</scope>
    <source>
        <strain evidence="2">1</strain>
    </source>
</reference>
<dbReference type="SUPFAM" id="SSF53098">
    <property type="entry name" value="Ribonuclease H-like"/>
    <property type="match status" value="1"/>
</dbReference>
<dbReference type="RefSeq" id="WP_173909585.1">
    <property type="nucleotide sequence ID" value="NZ_BAAAGO010000016.1"/>
</dbReference>
<keyword evidence="3" id="KW-1185">Reference proteome</keyword>
<dbReference type="EMBL" id="LT985188">
    <property type="protein sequence ID" value="SPD85194.1"/>
    <property type="molecule type" value="Genomic_DNA"/>
</dbReference>
<dbReference type="Proteomes" id="UP000238164">
    <property type="component" value="Chromosome 1"/>
</dbReference>
<evidence type="ECO:0000313" key="2">
    <source>
        <dbReference type="EMBL" id="SPD85194.1"/>
    </source>
</evidence>
<evidence type="ECO:0000313" key="3">
    <source>
        <dbReference type="Proteomes" id="UP000238164"/>
    </source>
</evidence>
<dbReference type="KEGG" id="mgg:MPLG2_0158"/>
<feature type="domain" description="Integrase catalytic" evidence="1">
    <location>
        <begin position="169"/>
        <end position="350"/>
    </location>
</feature>
<evidence type="ECO:0000259" key="1">
    <source>
        <dbReference type="PROSITE" id="PS50994"/>
    </source>
</evidence>
<sequence length="398" mass="45046">MASRRDLTKKFAREYAKADKAAKGEILDALVASTGWTRDHARRAIRAAAARKGAARDQQRKRRSRKYSYDALIVLQEVWRLSGQPCGKYLVAIMDDTLARLVRDRELGKVADRLTDAVIDELRAMSAASIDRYLQPHKAAAYPAAGLSSTRPSHILRSSIPVRAATDEPITQPGFLELDTVAHCGHTLKGEFLRTLSATDVVTGWSMLRSIRNNAFVHVHDGLEWIAKHTPVPIAGMDFDNGSEFMNWSVIAWCDDHHIPITRGRPYHHNDNAHIEQRNGDWVRRHAFRYRYETDAELDLLNQLWDLVMARKNHLLPCVKATGWAHTSSGRKKRIYDKPKTPYQRLLDTATLDDTTRTRLAAEHDLLNPARITRGINHIQQQLIDLAKARTLGTRPAA</sequence>
<dbReference type="InterPro" id="IPR036397">
    <property type="entry name" value="RNaseH_sf"/>
</dbReference>